<dbReference type="InterPro" id="IPR018062">
    <property type="entry name" value="HTH_AraC-typ_CS"/>
</dbReference>
<dbReference type="Pfam" id="PF12833">
    <property type="entry name" value="HTH_18"/>
    <property type="match status" value="1"/>
</dbReference>
<keyword evidence="1" id="KW-0805">Transcription regulation</keyword>
<organism evidence="5 6">
    <name type="scientific">Bacillus capparidis</name>
    <dbReference type="NCBI Taxonomy" id="1840411"/>
    <lineage>
        <taxon>Bacteria</taxon>
        <taxon>Bacillati</taxon>
        <taxon>Bacillota</taxon>
        <taxon>Bacilli</taxon>
        <taxon>Bacillales</taxon>
        <taxon>Bacillaceae</taxon>
        <taxon>Bacillus</taxon>
    </lineage>
</organism>
<dbReference type="EMBL" id="JAFDST010000002">
    <property type="protein sequence ID" value="MBP1081907.1"/>
    <property type="molecule type" value="Genomic_DNA"/>
</dbReference>
<feature type="domain" description="HTH araC/xylS-type" evidence="4">
    <location>
        <begin position="1"/>
        <end position="59"/>
    </location>
</feature>
<comment type="caution">
    <text evidence="5">The sequence shown here is derived from an EMBL/GenBank/DDBJ whole genome shotgun (WGS) entry which is preliminary data.</text>
</comment>
<dbReference type="Gene3D" id="1.10.10.60">
    <property type="entry name" value="Homeodomain-like"/>
    <property type="match status" value="1"/>
</dbReference>
<evidence type="ECO:0000259" key="4">
    <source>
        <dbReference type="PROSITE" id="PS01124"/>
    </source>
</evidence>
<dbReference type="PANTHER" id="PTHR43280">
    <property type="entry name" value="ARAC-FAMILY TRANSCRIPTIONAL REGULATOR"/>
    <property type="match status" value="1"/>
</dbReference>
<dbReference type="Proteomes" id="UP000674416">
    <property type="component" value="Unassembled WGS sequence"/>
</dbReference>
<protein>
    <submittedName>
        <fullName evidence="5">AraC-like DNA-binding protein</fullName>
    </submittedName>
</protein>
<evidence type="ECO:0000313" key="5">
    <source>
        <dbReference type="EMBL" id="MBP1081907.1"/>
    </source>
</evidence>
<dbReference type="PROSITE" id="PS01124">
    <property type="entry name" value="HTH_ARAC_FAMILY_2"/>
    <property type="match status" value="1"/>
</dbReference>
<dbReference type="InterPro" id="IPR018060">
    <property type="entry name" value="HTH_AraC"/>
</dbReference>
<name>A0ABS4CWJ1_9BACI</name>
<dbReference type="PANTHER" id="PTHR43280:SF2">
    <property type="entry name" value="HTH-TYPE TRANSCRIPTIONAL REGULATOR EXSA"/>
    <property type="match status" value="1"/>
</dbReference>
<keyword evidence="3" id="KW-0804">Transcription</keyword>
<evidence type="ECO:0000256" key="1">
    <source>
        <dbReference type="ARBA" id="ARBA00023015"/>
    </source>
</evidence>
<accession>A0ABS4CWJ1</accession>
<keyword evidence="6" id="KW-1185">Reference proteome</keyword>
<evidence type="ECO:0000256" key="2">
    <source>
        <dbReference type="ARBA" id="ARBA00023125"/>
    </source>
</evidence>
<evidence type="ECO:0000313" key="6">
    <source>
        <dbReference type="Proteomes" id="UP000674416"/>
    </source>
</evidence>
<dbReference type="SUPFAM" id="SSF46689">
    <property type="entry name" value="Homeodomain-like"/>
    <property type="match status" value="1"/>
</dbReference>
<sequence>MPPAQFLTTKRMEATKELIMHTSLSITAIAYEVGFKSSSHFSTLFRKSVGLSPSDYRLEQKQQSSSVVQY</sequence>
<dbReference type="InterPro" id="IPR020449">
    <property type="entry name" value="Tscrpt_reg_AraC-type_HTH"/>
</dbReference>
<keyword evidence="2" id="KW-0238">DNA-binding</keyword>
<dbReference type="SMART" id="SM00342">
    <property type="entry name" value="HTH_ARAC"/>
    <property type="match status" value="1"/>
</dbReference>
<evidence type="ECO:0000256" key="3">
    <source>
        <dbReference type="ARBA" id="ARBA00023163"/>
    </source>
</evidence>
<proteinExistence type="predicted"/>
<dbReference type="InterPro" id="IPR009057">
    <property type="entry name" value="Homeodomain-like_sf"/>
</dbReference>
<dbReference type="PRINTS" id="PR00032">
    <property type="entry name" value="HTHARAC"/>
</dbReference>
<gene>
    <name evidence="5" type="ORF">JOC74_002400</name>
</gene>
<dbReference type="PROSITE" id="PS00041">
    <property type="entry name" value="HTH_ARAC_FAMILY_1"/>
    <property type="match status" value="1"/>
</dbReference>
<reference evidence="5 6" key="1">
    <citation type="submission" date="2021-01" db="EMBL/GenBank/DDBJ databases">
        <title>Genomic Encyclopedia of Type Strains, Phase IV (KMG-IV): sequencing the most valuable type-strain genomes for metagenomic binning, comparative biology and taxonomic classification.</title>
        <authorList>
            <person name="Goeker M."/>
        </authorList>
    </citation>
    <scope>NUCLEOTIDE SEQUENCE [LARGE SCALE GENOMIC DNA]</scope>
    <source>
        <strain evidence="5 6">DSM 103394</strain>
    </source>
</reference>